<keyword evidence="13" id="KW-0443">Lipid metabolism</keyword>
<dbReference type="EC" id="1.3.99.23" evidence="15"/>
<keyword evidence="9" id="KW-0274">FAD</keyword>
<gene>
    <name evidence="19" type="ORF">NDU88_004724</name>
</gene>
<dbReference type="PANTHER" id="PTHR46091">
    <property type="entry name" value="BLR7054 PROTEIN"/>
    <property type="match status" value="1"/>
</dbReference>
<dbReference type="Gene3D" id="3.50.50.60">
    <property type="entry name" value="FAD/NAD(P)-binding domain"/>
    <property type="match status" value="2"/>
</dbReference>
<keyword evidence="20" id="KW-1185">Reference proteome</keyword>
<keyword evidence="6" id="KW-0285">Flavoprotein</keyword>
<evidence type="ECO:0000256" key="1">
    <source>
        <dbReference type="ARBA" id="ARBA00001911"/>
    </source>
</evidence>
<dbReference type="EMBL" id="JANPWB010000015">
    <property type="protein sequence ID" value="KAJ1091606.1"/>
    <property type="molecule type" value="Genomic_DNA"/>
</dbReference>
<evidence type="ECO:0000256" key="6">
    <source>
        <dbReference type="ARBA" id="ARBA00022630"/>
    </source>
</evidence>
<evidence type="ECO:0000256" key="10">
    <source>
        <dbReference type="ARBA" id="ARBA00022857"/>
    </source>
</evidence>
<accession>A0AAV7LJ03</accession>
<evidence type="ECO:0000313" key="20">
    <source>
        <dbReference type="Proteomes" id="UP001066276"/>
    </source>
</evidence>
<keyword evidence="14" id="KW-0472">Membrane</keyword>
<evidence type="ECO:0000256" key="9">
    <source>
        <dbReference type="ARBA" id="ARBA00022827"/>
    </source>
</evidence>
<evidence type="ECO:0000256" key="15">
    <source>
        <dbReference type="ARBA" id="ARBA00038979"/>
    </source>
</evidence>
<evidence type="ECO:0000256" key="12">
    <source>
        <dbReference type="ARBA" id="ARBA00023027"/>
    </source>
</evidence>
<dbReference type="InterPro" id="IPR036188">
    <property type="entry name" value="FAD/NAD-bd_sf"/>
</dbReference>
<keyword evidence="8" id="KW-0256">Endoplasmic reticulum</keyword>
<comment type="catalytic activity">
    <reaction evidence="17">
        <text>all-trans-13,14-dihydroretinol + A = all-trans-retinol + AH2</text>
        <dbReference type="Rhea" id="RHEA:19193"/>
        <dbReference type="ChEBI" id="CHEBI:13193"/>
        <dbReference type="ChEBI" id="CHEBI:17336"/>
        <dbReference type="ChEBI" id="CHEBI:17499"/>
        <dbReference type="ChEBI" id="CHEBI:52075"/>
        <dbReference type="EC" id="1.3.99.23"/>
    </reaction>
</comment>
<keyword evidence="11" id="KW-0560">Oxidoreductase</keyword>
<evidence type="ECO:0000256" key="7">
    <source>
        <dbReference type="ARBA" id="ARBA00022729"/>
    </source>
</evidence>
<comment type="subcellular location">
    <subcellularLocation>
        <location evidence="4">Endoplasmic reticulum membrane</location>
        <topology evidence="4">Peripheral membrane protein</topology>
    </subcellularLocation>
</comment>
<evidence type="ECO:0000256" key="16">
    <source>
        <dbReference type="ARBA" id="ARBA00041141"/>
    </source>
</evidence>
<feature type="chain" id="PRO_5043630746" description="All-trans-retinol 13,14-reductase" evidence="18">
    <location>
        <begin position="19"/>
        <end position="604"/>
    </location>
</feature>
<organism evidence="19 20">
    <name type="scientific">Pleurodeles waltl</name>
    <name type="common">Iberian ribbed newt</name>
    <dbReference type="NCBI Taxonomy" id="8319"/>
    <lineage>
        <taxon>Eukaryota</taxon>
        <taxon>Metazoa</taxon>
        <taxon>Chordata</taxon>
        <taxon>Craniata</taxon>
        <taxon>Vertebrata</taxon>
        <taxon>Euteleostomi</taxon>
        <taxon>Amphibia</taxon>
        <taxon>Batrachia</taxon>
        <taxon>Caudata</taxon>
        <taxon>Salamandroidea</taxon>
        <taxon>Salamandridae</taxon>
        <taxon>Pleurodelinae</taxon>
        <taxon>Pleurodeles</taxon>
    </lineage>
</organism>
<proteinExistence type="inferred from homology"/>
<dbReference type="AlphaFoldDB" id="A0AAV7LJ03"/>
<comment type="caution">
    <text evidence="19">The sequence shown here is derived from an EMBL/GenBank/DDBJ whole genome shotgun (WGS) entry which is preliminary data.</text>
</comment>
<dbReference type="FunFam" id="3.50.50.60:FF:000362">
    <property type="entry name" value="All-trans-retinol 13,14-reductase"/>
    <property type="match status" value="1"/>
</dbReference>
<evidence type="ECO:0000256" key="14">
    <source>
        <dbReference type="ARBA" id="ARBA00023136"/>
    </source>
</evidence>
<evidence type="ECO:0000256" key="4">
    <source>
        <dbReference type="ARBA" id="ARBA00004406"/>
    </source>
</evidence>
<keyword evidence="10" id="KW-0521">NADP</keyword>
<dbReference type="SUPFAM" id="SSF51905">
    <property type="entry name" value="FAD/NAD(P)-binding domain"/>
    <property type="match status" value="1"/>
</dbReference>
<comment type="cofactor">
    <cofactor evidence="2">
        <name>NADP(+)</name>
        <dbReference type="ChEBI" id="CHEBI:58349"/>
    </cofactor>
</comment>
<protein>
    <recommendedName>
        <fullName evidence="16">All-trans-retinol 13,14-reductase</fullName>
        <ecNumber evidence="15">1.3.99.23</ecNumber>
    </recommendedName>
</protein>
<keyword evidence="12" id="KW-0520">NAD</keyword>
<dbReference type="Pfam" id="PF13450">
    <property type="entry name" value="NAD_binding_8"/>
    <property type="match status" value="1"/>
</dbReference>
<evidence type="ECO:0000256" key="13">
    <source>
        <dbReference type="ARBA" id="ARBA00023098"/>
    </source>
</evidence>
<comment type="cofactor">
    <cofactor evidence="3">
        <name>FAD</name>
        <dbReference type="ChEBI" id="CHEBI:57692"/>
    </cofactor>
</comment>
<feature type="signal peptide" evidence="18">
    <location>
        <begin position="1"/>
        <end position="18"/>
    </location>
</feature>
<evidence type="ECO:0000313" key="19">
    <source>
        <dbReference type="EMBL" id="KAJ1091606.1"/>
    </source>
</evidence>
<keyword evidence="7 18" id="KW-0732">Signal</keyword>
<name>A0AAV7LJ03_PLEWA</name>
<sequence>MVASAVVLLLLLLKWAFGGRAPNPFAQDSRRTPAPLVTDKLARRKVLKQGFAVEKIPENLDAVVIGSGIGGLGVAAVLAKAGKKVLVLEQHTKAGGCCHTFSDKGYEFDVGIHYIGGMDNGSVRFIMDQLTEGQLQWAQMDSPFDVVILGDPSTSKRYPLHTGRKEYVEGLKKHFPGETNAIDKFMQLVKSASRSVYHVVVLKIIPLPLARFLIWTGLVAWLSPFFRLASRTVTQVVNELTENRELRAVFGYIFGTYGLFPKDASFALHSILIEHYIEGAWYPRGGASEIAFSLIPVIDKSGGAVLNKAPVQRILLDSQGKACGVSVHAKGQEPVNIFAPVVISDAGIFNTYEKLLPNEVQSLPGIRSQLSMVHHGVAGISLFLGIRGTKEELGLTATNYFVFPDKDINELEVRYCSANREDAAGNIPMVFVASPSAKDPTWAERFPGRSTLTVLTFASYEWFEEWKDENVKKRGVDYDGLKNMFADSMIQTVTKLFPNIQDKIDCISTGTPLSNQHYIAASRGEWYGANHGMDRFTVEVTAALRAKTPIENLYLTGQDVFLCGFTGALYGGLLCASSVLGRSIFLDLELLERRIKHAHRKKID</sequence>
<dbReference type="InterPro" id="IPR052206">
    <property type="entry name" value="Retinol_saturase"/>
</dbReference>
<comment type="cofactor">
    <cofactor evidence="1">
        <name>NAD(+)</name>
        <dbReference type="ChEBI" id="CHEBI:57540"/>
    </cofactor>
</comment>
<evidence type="ECO:0000256" key="17">
    <source>
        <dbReference type="ARBA" id="ARBA00048815"/>
    </source>
</evidence>
<evidence type="ECO:0000256" key="11">
    <source>
        <dbReference type="ARBA" id="ARBA00023002"/>
    </source>
</evidence>
<dbReference type="GO" id="GO:0051786">
    <property type="term" value="F:all-trans-retinol 13,14-reductase activity"/>
    <property type="evidence" value="ECO:0007669"/>
    <property type="project" value="UniProtKB-EC"/>
</dbReference>
<evidence type="ECO:0000256" key="3">
    <source>
        <dbReference type="ARBA" id="ARBA00001974"/>
    </source>
</evidence>
<evidence type="ECO:0000256" key="2">
    <source>
        <dbReference type="ARBA" id="ARBA00001937"/>
    </source>
</evidence>
<dbReference type="Proteomes" id="UP001066276">
    <property type="component" value="Chromosome 11"/>
</dbReference>
<dbReference type="PANTHER" id="PTHR46091:SF1">
    <property type="entry name" value="ALL-TRANS-RETINOL 13,14-REDUCTASE"/>
    <property type="match status" value="1"/>
</dbReference>
<comment type="similarity">
    <text evidence="5">Belongs to the carotenoid/retinoid oxidoreductase family. CrtISO subfamily.</text>
</comment>
<evidence type="ECO:0000256" key="8">
    <source>
        <dbReference type="ARBA" id="ARBA00022824"/>
    </source>
</evidence>
<evidence type="ECO:0000256" key="5">
    <source>
        <dbReference type="ARBA" id="ARBA00005855"/>
    </source>
</evidence>
<dbReference type="GO" id="GO:0005789">
    <property type="term" value="C:endoplasmic reticulum membrane"/>
    <property type="evidence" value="ECO:0007669"/>
    <property type="project" value="UniProtKB-SubCell"/>
</dbReference>
<reference evidence="19" key="1">
    <citation type="journal article" date="2022" name="bioRxiv">
        <title>Sequencing and chromosome-scale assembly of the giantPleurodeles waltlgenome.</title>
        <authorList>
            <person name="Brown T."/>
            <person name="Elewa A."/>
            <person name="Iarovenko S."/>
            <person name="Subramanian E."/>
            <person name="Araus A.J."/>
            <person name="Petzold A."/>
            <person name="Susuki M."/>
            <person name="Suzuki K.-i.T."/>
            <person name="Hayashi T."/>
            <person name="Toyoda A."/>
            <person name="Oliveira C."/>
            <person name="Osipova E."/>
            <person name="Leigh N.D."/>
            <person name="Simon A."/>
            <person name="Yun M.H."/>
        </authorList>
    </citation>
    <scope>NUCLEOTIDE SEQUENCE</scope>
    <source>
        <strain evidence="19">20211129_DDA</strain>
        <tissue evidence="19">Liver</tissue>
    </source>
</reference>
<evidence type="ECO:0000256" key="18">
    <source>
        <dbReference type="SAM" id="SignalP"/>
    </source>
</evidence>